<evidence type="ECO:0000313" key="2">
    <source>
        <dbReference type="Proteomes" id="UP000656548"/>
    </source>
</evidence>
<sequence length="190" mass="20016">MNTDLHLTVAGLKYLSDRTTEEYAAARLKAESEVTKGSRIAVYAPDGTKLGALSRSAPEKTAGVGDAGAFLDWVKEHHPDKIEFDLEIVGSDEKVKAVLYEHAKELVKPVEKVSPAFRASVLEASTAYGAPAGPGGELDVPGIVVSANAPTVVSFKPSDGSRHAIVELLREGKVQLPDLLAEPSAVDGAE</sequence>
<name>A0ABR9L2P3_9PSEU</name>
<organism evidence="1 2">
    <name type="scientific">Amycolatopsis roodepoortensis</name>
    <dbReference type="NCBI Taxonomy" id="700274"/>
    <lineage>
        <taxon>Bacteria</taxon>
        <taxon>Bacillati</taxon>
        <taxon>Actinomycetota</taxon>
        <taxon>Actinomycetes</taxon>
        <taxon>Pseudonocardiales</taxon>
        <taxon>Pseudonocardiaceae</taxon>
        <taxon>Amycolatopsis</taxon>
    </lineage>
</organism>
<gene>
    <name evidence="1" type="ORF">H4W30_002071</name>
</gene>
<comment type="caution">
    <text evidence="1">The sequence shown here is derived from an EMBL/GenBank/DDBJ whole genome shotgun (WGS) entry which is preliminary data.</text>
</comment>
<keyword evidence="2" id="KW-1185">Reference proteome</keyword>
<reference evidence="1 2" key="1">
    <citation type="submission" date="2020-10" db="EMBL/GenBank/DDBJ databases">
        <title>Sequencing the genomes of 1000 actinobacteria strains.</title>
        <authorList>
            <person name="Klenk H.-P."/>
        </authorList>
    </citation>
    <scope>NUCLEOTIDE SEQUENCE [LARGE SCALE GENOMIC DNA]</scope>
    <source>
        <strain evidence="1 2">DSM 46661</strain>
    </source>
</reference>
<dbReference type="RefSeq" id="WP_191334922.1">
    <property type="nucleotide sequence ID" value="NZ_JADBEJ010000003.1"/>
</dbReference>
<accession>A0ABR9L2P3</accession>
<dbReference type="EMBL" id="JADBEJ010000003">
    <property type="protein sequence ID" value="MBE1575024.1"/>
    <property type="molecule type" value="Genomic_DNA"/>
</dbReference>
<protein>
    <submittedName>
        <fullName evidence="1">Uncharacterized protein</fullName>
    </submittedName>
</protein>
<evidence type="ECO:0000313" key="1">
    <source>
        <dbReference type="EMBL" id="MBE1575024.1"/>
    </source>
</evidence>
<dbReference type="Proteomes" id="UP000656548">
    <property type="component" value="Unassembled WGS sequence"/>
</dbReference>
<proteinExistence type="predicted"/>